<comment type="caution">
    <text evidence="4">Lacks conserved residue(s) required for the propagation of feature annotation.</text>
</comment>
<dbReference type="Proteomes" id="UP000016605">
    <property type="component" value="Unassembled WGS sequence"/>
</dbReference>
<feature type="binding site" evidence="4">
    <location>
        <position position="19"/>
    </location>
    <ligand>
        <name>S-adenosyl-L-methionine</name>
        <dbReference type="ChEBI" id="CHEBI:59789"/>
    </ligand>
</feature>
<dbReference type="GO" id="GO:0070475">
    <property type="term" value="P:rRNA base methylation"/>
    <property type="evidence" value="ECO:0007669"/>
    <property type="project" value="TreeGrafter"/>
</dbReference>
<reference evidence="5 6" key="1">
    <citation type="submission" date="2013-08" db="EMBL/GenBank/DDBJ databases">
        <authorList>
            <person name="Weinstock G."/>
            <person name="Sodergren E."/>
            <person name="Wylie T."/>
            <person name="Fulton L."/>
            <person name="Fulton R."/>
            <person name="Fronick C."/>
            <person name="O'Laughlin M."/>
            <person name="Godfrey J."/>
            <person name="Miner T."/>
            <person name="Herter B."/>
            <person name="Appelbaum E."/>
            <person name="Cordes M."/>
            <person name="Lek S."/>
            <person name="Wollam A."/>
            <person name="Pepin K.H."/>
            <person name="Palsikar V.B."/>
            <person name="Mitreva M."/>
            <person name="Wilson R.K."/>
        </authorList>
    </citation>
    <scope>NUCLEOTIDE SEQUENCE [LARGE SCALE GENOMIC DNA]</scope>
    <source>
        <strain evidence="5 6">ATCC 14665</strain>
    </source>
</reference>
<dbReference type="Gene3D" id="3.40.50.150">
    <property type="entry name" value="Vaccinia Virus protein VP39"/>
    <property type="match status" value="1"/>
</dbReference>
<evidence type="ECO:0000256" key="1">
    <source>
        <dbReference type="ARBA" id="ARBA00022603"/>
    </source>
</evidence>
<dbReference type="PATRIC" id="fig|1358026.3.peg.2564"/>
<evidence type="ECO:0000313" key="6">
    <source>
        <dbReference type="Proteomes" id="UP000016605"/>
    </source>
</evidence>
<keyword evidence="3 4" id="KW-0949">S-adenosyl-L-methionine</keyword>
<dbReference type="InterPro" id="IPR010280">
    <property type="entry name" value="U5_MeTrfase_fam"/>
</dbReference>
<comment type="similarity">
    <text evidence="4">Belongs to the class I-like SAM-binding methyltransferase superfamily. RNA M5U methyltransferase family.</text>
</comment>
<keyword evidence="1 4" id="KW-0489">Methyltransferase</keyword>
<dbReference type="SUPFAM" id="SSF53335">
    <property type="entry name" value="S-adenosyl-L-methionine-dependent methyltransferases"/>
    <property type="match status" value="1"/>
</dbReference>
<evidence type="ECO:0000256" key="3">
    <source>
        <dbReference type="ARBA" id="ARBA00022691"/>
    </source>
</evidence>
<accession>U2RP60</accession>
<evidence type="ECO:0000256" key="4">
    <source>
        <dbReference type="PROSITE-ProRule" id="PRU01024"/>
    </source>
</evidence>
<sequence length="88" mass="9386">ANASATDRGRLRAATVVLDPPRSGAGRAVVESIASLRPAQIVYVACDPVALARDLAFFAERGYPLRSLRAFDLFPNTHHVEAVATLTP</sequence>
<dbReference type="PANTHER" id="PTHR11061">
    <property type="entry name" value="RNA M5U METHYLTRANSFERASE"/>
    <property type="match status" value="1"/>
</dbReference>
<evidence type="ECO:0000313" key="5">
    <source>
        <dbReference type="EMBL" id="ERK70631.1"/>
    </source>
</evidence>
<dbReference type="PROSITE" id="PS51687">
    <property type="entry name" value="SAM_MT_RNA_M5U"/>
    <property type="match status" value="1"/>
</dbReference>
<organism evidence="5 6">
    <name type="scientific">Leifsonia aquatica ATCC 14665</name>
    <dbReference type="NCBI Taxonomy" id="1358026"/>
    <lineage>
        <taxon>Bacteria</taxon>
        <taxon>Bacillati</taxon>
        <taxon>Actinomycetota</taxon>
        <taxon>Actinomycetes</taxon>
        <taxon>Micrococcales</taxon>
        <taxon>Microbacteriaceae</taxon>
        <taxon>Leifsonia</taxon>
    </lineage>
</organism>
<feature type="non-terminal residue" evidence="5">
    <location>
        <position position="1"/>
    </location>
</feature>
<proteinExistence type="inferred from homology"/>
<gene>
    <name evidence="5" type="ORF">N136_03023</name>
</gene>
<dbReference type="PANTHER" id="PTHR11061:SF30">
    <property type="entry name" value="TRNA (URACIL(54)-C(5))-METHYLTRANSFERASE"/>
    <property type="match status" value="1"/>
</dbReference>
<dbReference type="GO" id="GO:0070041">
    <property type="term" value="F:rRNA (uridine-C5-)-methyltransferase activity"/>
    <property type="evidence" value="ECO:0007669"/>
    <property type="project" value="TreeGrafter"/>
</dbReference>
<protein>
    <recommendedName>
        <fullName evidence="7">Class I SAM-dependent RNA methyltransferase</fullName>
    </recommendedName>
</protein>
<keyword evidence="2 4" id="KW-0808">Transferase</keyword>
<comment type="caution">
    <text evidence="5">The sequence shown here is derived from an EMBL/GenBank/DDBJ whole genome shotgun (WGS) entry which is preliminary data.</text>
</comment>
<name>U2RP60_LEIAQ</name>
<dbReference type="EMBL" id="AWVQ01000410">
    <property type="protein sequence ID" value="ERK70631.1"/>
    <property type="molecule type" value="Genomic_DNA"/>
</dbReference>
<dbReference type="HOGENOM" id="CLU_2474174_0_0_11"/>
<feature type="active site" description="Nucleophile" evidence="4">
    <location>
        <position position="46"/>
    </location>
</feature>
<evidence type="ECO:0008006" key="7">
    <source>
        <dbReference type="Google" id="ProtNLM"/>
    </source>
</evidence>
<dbReference type="AlphaFoldDB" id="U2RP60"/>
<dbReference type="InterPro" id="IPR029063">
    <property type="entry name" value="SAM-dependent_MTases_sf"/>
</dbReference>
<dbReference type="Pfam" id="PF05958">
    <property type="entry name" value="tRNA_U5-meth_tr"/>
    <property type="match status" value="1"/>
</dbReference>
<evidence type="ECO:0000256" key="2">
    <source>
        <dbReference type="ARBA" id="ARBA00022679"/>
    </source>
</evidence>